<dbReference type="AlphaFoldDB" id="A0A222FP54"/>
<feature type="transmembrane region" description="Helical" evidence="5">
    <location>
        <begin position="138"/>
        <end position="161"/>
    </location>
</feature>
<evidence type="ECO:0000259" key="6">
    <source>
        <dbReference type="PROSITE" id="PS01124"/>
    </source>
</evidence>
<dbReference type="PROSITE" id="PS00041">
    <property type="entry name" value="HTH_ARAC_FAMILY_1"/>
    <property type="match status" value="1"/>
</dbReference>
<dbReference type="InterPro" id="IPR009057">
    <property type="entry name" value="Homeodomain-like_sf"/>
</dbReference>
<feature type="transmembrane region" description="Helical" evidence="5">
    <location>
        <begin position="32"/>
        <end position="53"/>
    </location>
</feature>
<proteinExistence type="predicted"/>
<evidence type="ECO:0000256" key="4">
    <source>
        <dbReference type="SAM" id="MobiDB-lite"/>
    </source>
</evidence>
<dbReference type="Pfam" id="PF12833">
    <property type="entry name" value="HTH_18"/>
    <property type="match status" value="1"/>
</dbReference>
<dbReference type="KEGG" id="bsan:CHH28_02385"/>
<dbReference type="GO" id="GO:0003700">
    <property type="term" value="F:DNA-binding transcription factor activity"/>
    <property type="evidence" value="ECO:0007669"/>
    <property type="project" value="InterPro"/>
</dbReference>
<dbReference type="EMBL" id="CP022530">
    <property type="protein sequence ID" value="ASP40805.1"/>
    <property type="molecule type" value="Genomic_DNA"/>
</dbReference>
<protein>
    <submittedName>
        <fullName evidence="7">AraC family transcriptional regulator</fullName>
    </submittedName>
</protein>
<keyword evidence="5" id="KW-0812">Transmembrane</keyword>
<dbReference type="SUPFAM" id="SSF46689">
    <property type="entry name" value="Homeodomain-like"/>
    <property type="match status" value="1"/>
</dbReference>
<gene>
    <name evidence="7" type="ORF">CHH28_02385</name>
</gene>
<evidence type="ECO:0000256" key="1">
    <source>
        <dbReference type="ARBA" id="ARBA00023015"/>
    </source>
</evidence>
<name>A0A222FP54_9GAMM</name>
<evidence type="ECO:0000313" key="7">
    <source>
        <dbReference type="EMBL" id="ASP40805.1"/>
    </source>
</evidence>
<keyword evidence="5" id="KW-1133">Transmembrane helix</keyword>
<reference evidence="7 8" key="1">
    <citation type="submission" date="2017-07" db="EMBL/GenBank/DDBJ databases">
        <title>Annotated genome sequence of Bacterioplanes sanyensis isolated from Red Sea.</title>
        <authorList>
            <person name="Rehman Z.U."/>
        </authorList>
    </citation>
    <scope>NUCLEOTIDE SEQUENCE [LARGE SCALE GENOMIC DNA]</scope>
    <source>
        <strain evidence="7 8">NV9</strain>
    </source>
</reference>
<feature type="transmembrane region" description="Helical" evidence="5">
    <location>
        <begin position="6"/>
        <end position="25"/>
    </location>
</feature>
<feature type="transmembrane region" description="Helical" evidence="5">
    <location>
        <begin position="65"/>
        <end position="88"/>
    </location>
</feature>
<accession>A0A222FP54</accession>
<dbReference type="Gene3D" id="1.10.10.60">
    <property type="entry name" value="Homeodomain-like"/>
    <property type="match status" value="2"/>
</dbReference>
<organism evidence="7 8">
    <name type="scientific">Bacterioplanes sanyensis</name>
    <dbReference type="NCBI Taxonomy" id="1249553"/>
    <lineage>
        <taxon>Bacteria</taxon>
        <taxon>Pseudomonadati</taxon>
        <taxon>Pseudomonadota</taxon>
        <taxon>Gammaproteobacteria</taxon>
        <taxon>Oceanospirillales</taxon>
        <taxon>Oceanospirillaceae</taxon>
        <taxon>Bacterioplanes</taxon>
    </lineage>
</organism>
<dbReference type="GO" id="GO:0043565">
    <property type="term" value="F:sequence-specific DNA binding"/>
    <property type="evidence" value="ECO:0007669"/>
    <property type="project" value="InterPro"/>
</dbReference>
<evidence type="ECO:0000256" key="3">
    <source>
        <dbReference type="ARBA" id="ARBA00023163"/>
    </source>
</evidence>
<evidence type="ECO:0000256" key="5">
    <source>
        <dbReference type="SAM" id="Phobius"/>
    </source>
</evidence>
<keyword evidence="1" id="KW-0805">Transcription regulation</keyword>
<dbReference type="PROSITE" id="PS01124">
    <property type="entry name" value="HTH_ARAC_FAMILY_2"/>
    <property type="match status" value="1"/>
</dbReference>
<dbReference type="PANTHER" id="PTHR43280">
    <property type="entry name" value="ARAC-FAMILY TRANSCRIPTIONAL REGULATOR"/>
    <property type="match status" value="1"/>
</dbReference>
<dbReference type="OrthoDB" id="9816011at2"/>
<keyword evidence="3" id="KW-0804">Transcription</keyword>
<dbReference type="PRINTS" id="PR00032">
    <property type="entry name" value="HTHARAC"/>
</dbReference>
<keyword evidence="2" id="KW-0238">DNA-binding</keyword>
<dbReference type="Proteomes" id="UP000202440">
    <property type="component" value="Chromosome"/>
</dbReference>
<dbReference type="InterPro" id="IPR020449">
    <property type="entry name" value="Tscrpt_reg_AraC-type_HTH"/>
</dbReference>
<feature type="region of interest" description="Disordered" evidence="4">
    <location>
        <begin position="235"/>
        <end position="260"/>
    </location>
</feature>
<sequence>MAGAAALMGLCLSGVLLMATLHWMVAHRHTRLTVAWLLGAAALAVLQSLEFLYHATEAYHQWPFFLKLVDPLVVLLPLCLYGYIRALLGDDIFASRRNKLLHISPALMVALLAVPYWSLPGAEKVYWMEQVLIEEHRWQLITPFGNYYLAIIAVLSLIYWARQRRQGCLARSPRLQQWVQQLQRMQLIIAVSLLARIGFSAVSDIYISTVYALAPGCAYLLYIVLVRAQIPSPRPEVTTHIQSPNTAAPAPDRESPGNDETALALDDHQQQFQQLQRVLAEGAFRDNQLSLATLAGRCGLSTHQASAAINQCHGNNFYDLVNELRIEAAQQLLLTSDDTVANICYGVGFNSKSTFNTAFRRITGCTPTQFRKRHAHTP</sequence>
<dbReference type="InterPro" id="IPR018060">
    <property type="entry name" value="HTH_AraC"/>
</dbReference>
<evidence type="ECO:0000313" key="8">
    <source>
        <dbReference type="Proteomes" id="UP000202440"/>
    </source>
</evidence>
<feature type="transmembrane region" description="Helical" evidence="5">
    <location>
        <begin position="100"/>
        <end position="118"/>
    </location>
</feature>
<evidence type="ECO:0000256" key="2">
    <source>
        <dbReference type="ARBA" id="ARBA00023125"/>
    </source>
</evidence>
<dbReference type="InterPro" id="IPR018062">
    <property type="entry name" value="HTH_AraC-typ_CS"/>
</dbReference>
<keyword evidence="8" id="KW-1185">Reference proteome</keyword>
<feature type="transmembrane region" description="Helical" evidence="5">
    <location>
        <begin position="182"/>
        <end position="199"/>
    </location>
</feature>
<feature type="transmembrane region" description="Helical" evidence="5">
    <location>
        <begin position="205"/>
        <end position="225"/>
    </location>
</feature>
<dbReference type="PANTHER" id="PTHR43280:SF29">
    <property type="entry name" value="ARAC-FAMILY TRANSCRIPTIONAL REGULATOR"/>
    <property type="match status" value="1"/>
</dbReference>
<feature type="domain" description="HTH araC/xylS-type" evidence="6">
    <location>
        <begin position="273"/>
        <end position="373"/>
    </location>
</feature>
<dbReference type="SMART" id="SM00342">
    <property type="entry name" value="HTH_ARAC"/>
    <property type="match status" value="1"/>
</dbReference>
<keyword evidence="5" id="KW-0472">Membrane</keyword>